<keyword evidence="2" id="KW-1185">Reference proteome</keyword>
<organism evidence="1 2">
    <name type="scientific">Nyssa sinensis</name>
    <dbReference type="NCBI Taxonomy" id="561372"/>
    <lineage>
        <taxon>Eukaryota</taxon>
        <taxon>Viridiplantae</taxon>
        <taxon>Streptophyta</taxon>
        <taxon>Embryophyta</taxon>
        <taxon>Tracheophyta</taxon>
        <taxon>Spermatophyta</taxon>
        <taxon>Magnoliopsida</taxon>
        <taxon>eudicotyledons</taxon>
        <taxon>Gunneridae</taxon>
        <taxon>Pentapetalae</taxon>
        <taxon>asterids</taxon>
        <taxon>Cornales</taxon>
        <taxon>Nyssaceae</taxon>
        <taxon>Nyssa</taxon>
    </lineage>
</organism>
<sequence>MADIAMLVAEEYETRVKKSRKSGAEGEEIDFFSCVSVLAQRLDGSSWIKIRKVGEENMKLVKWVLEPKSPIEDMNRGFHIHITNPSLSKRYGTGSREIVTDKSPPSSDRCRLYRQNLQLIAASSPTPYPLTIEGDVDNFWYVANKDPWSNAGWPSQENSVRCFPWQQSLHVGGHGFSRHGTLSILKSFLQKF</sequence>
<dbReference type="PANTHER" id="PTHR36067:SF1">
    <property type="entry name" value="EXPRESSED PROTEIN"/>
    <property type="match status" value="1"/>
</dbReference>
<reference evidence="1 2" key="1">
    <citation type="submission" date="2019-09" db="EMBL/GenBank/DDBJ databases">
        <title>A chromosome-level genome assembly of the Chinese tupelo Nyssa sinensis.</title>
        <authorList>
            <person name="Yang X."/>
            <person name="Kang M."/>
            <person name="Yang Y."/>
            <person name="Xiong H."/>
            <person name="Wang M."/>
            <person name="Zhang Z."/>
            <person name="Wang Z."/>
            <person name="Wu H."/>
            <person name="Ma T."/>
            <person name="Liu J."/>
            <person name="Xi Z."/>
        </authorList>
    </citation>
    <scope>NUCLEOTIDE SEQUENCE [LARGE SCALE GENOMIC DNA]</scope>
    <source>
        <strain evidence="1">J267</strain>
        <tissue evidence="1">Leaf</tissue>
    </source>
</reference>
<dbReference type="AlphaFoldDB" id="A0A5J5BVM6"/>
<gene>
    <name evidence="1" type="ORF">F0562_003297</name>
</gene>
<dbReference type="OrthoDB" id="735913at2759"/>
<accession>A0A5J5BVM6</accession>
<dbReference type="EMBL" id="CM018032">
    <property type="protein sequence ID" value="KAA8546868.1"/>
    <property type="molecule type" value="Genomic_DNA"/>
</dbReference>
<evidence type="ECO:0000313" key="2">
    <source>
        <dbReference type="Proteomes" id="UP000325577"/>
    </source>
</evidence>
<evidence type="ECO:0000313" key="1">
    <source>
        <dbReference type="EMBL" id="KAA8546868.1"/>
    </source>
</evidence>
<name>A0A5J5BVM6_9ASTE</name>
<dbReference type="PANTHER" id="PTHR36067">
    <property type="entry name" value="EXPRESSED PROTEIN"/>
    <property type="match status" value="1"/>
</dbReference>
<protein>
    <submittedName>
        <fullName evidence="1">Uncharacterized protein</fullName>
    </submittedName>
</protein>
<proteinExistence type="predicted"/>
<dbReference type="Proteomes" id="UP000325577">
    <property type="component" value="Linkage Group LG1"/>
</dbReference>